<organism evidence="1 2">
    <name type="scientific">Streptomyces yokosukanensis</name>
    <dbReference type="NCBI Taxonomy" id="67386"/>
    <lineage>
        <taxon>Bacteria</taxon>
        <taxon>Bacillati</taxon>
        <taxon>Actinomycetota</taxon>
        <taxon>Actinomycetes</taxon>
        <taxon>Kitasatosporales</taxon>
        <taxon>Streptomycetaceae</taxon>
        <taxon>Streptomyces</taxon>
    </lineage>
</organism>
<dbReference type="EMBL" id="LMWN01000102">
    <property type="protein sequence ID" value="KUM96179.1"/>
    <property type="molecule type" value="Genomic_DNA"/>
</dbReference>
<accession>A0A101NNC3</accession>
<protein>
    <recommendedName>
        <fullName evidence="3">Knr4/Smi1-like domain-containing protein</fullName>
    </recommendedName>
</protein>
<dbReference type="AlphaFoldDB" id="A0A101NNC3"/>
<comment type="caution">
    <text evidence="1">The sequence shown here is derived from an EMBL/GenBank/DDBJ whole genome shotgun (WGS) entry which is preliminary data.</text>
</comment>
<gene>
    <name evidence="1" type="ORF">AQI95_42665</name>
</gene>
<evidence type="ECO:0000313" key="1">
    <source>
        <dbReference type="EMBL" id="KUM96179.1"/>
    </source>
</evidence>
<dbReference type="OrthoDB" id="4563313at2"/>
<name>A0A101NNC3_9ACTN</name>
<proteinExistence type="predicted"/>
<sequence>MTDDLNAVLARLDAWLEANAPADHAALNPPATPDGIDAIADRRFPLHPDLMTWLGHHDGVTATKGHGGPGVILPEGFILLGAEGMRAGQRTMEEAIAEWVDENESEDPGLRDIYDGVYGYAFHVRWVPLATDITGGKLIIDHRGGDRFGDVLYGLHGGDTEGPVKVWDSLSHMFQDLLVALTEGTAIRLPGYADPVTPHLSGTANDAFVRWE</sequence>
<dbReference type="Proteomes" id="UP000053127">
    <property type="component" value="Unassembled WGS sequence"/>
</dbReference>
<dbReference type="RefSeq" id="WP_067136693.1">
    <property type="nucleotide sequence ID" value="NZ_KQ948244.1"/>
</dbReference>
<reference evidence="1 2" key="1">
    <citation type="submission" date="2015-10" db="EMBL/GenBank/DDBJ databases">
        <title>Draft genome sequence of Streptomyces yokosukanensis DSM 40224, type strain for the species Streptomyces yokosukanensis.</title>
        <authorList>
            <person name="Ruckert C."/>
            <person name="Winkler A."/>
            <person name="Kalinowski J."/>
            <person name="Kampfer P."/>
            <person name="Glaeser S."/>
        </authorList>
    </citation>
    <scope>NUCLEOTIDE SEQUENCE [LARGE SCALE GENOMIC DNA]</scope>
    <source>
        <strain evidence="1 2">DSM 40224</strain>
    </source>
</reference>
<keyword evidence="2" id="KW-1185">Reference proteome</keyword>
<evidence type="ECO:0008006" key="3">
    <source>
        <dbReference type="Google" id="ProtNLM"/>
    </source>
</evidence>
<evidence type="ECO:0000313" key="2">
    <source>
        <dbReference type="Proteomes" id="UP000053127"/>
    </source>
</evidence>